<proteinExistence type="predicted"/>
<feature type="domain" description="SLH" evidence="1">
    <location>
        <begin position="20"/>
        <end position="81"/>
    </location>
</feature>
<dbReference type="InterPro" id="IPR001119">
    <property type="entry name" value="SLH_dom"/>
</dbReference>
<evidence type="ECO:0000313" key="2">
    <source>
        <dbReference type="EMBL" id="HIR00706.1"/>
    </source>
</evidence>
<reference evidence="2" key="2">
    <citation type="journal article" date="2021" name="PeerJ">
        <title>Extensive microbial diversity within the chicken gut microbiome revealed by metagenomics and culture.</title>
        <authorList>
            <person name="Gilroy R."/>
            <person name="Ravi A."/>
            <person name="Getino M."/>
            <person name="Pursley I."/>
            <person name="Horton D.L."/>
            <person name="Alikhan N.F."/>
            <person name="Baker D."/>
            <person name="Gharbi K."/>
            <person name="Hall N."/>
            <person name="Watson M."/>
            <person name="Adriaenssens E.M."/>
            <person name="Foster-Nyarko E."/>
            <person name="Jarju S."/>
            <person name="Secka A."/>
            <person name="Antonio M."/>
            <person name="Oren A."/>
            <person name="Chaudhuri R.R."/>
            <person name="La Ragione R."/>
            <person name="Hildebrand F."/>
            <person name="Pallen M.J."/>
        </authorList>
    </citation>
    <scope>NUCLEOTIDE SEQUENCE</scope>
    <source>
        <strain evidence="2">ChiGjej1B1-2707</strain>
    </source>
</reference>
<dbReference type="Proteomes" id="UP000824261">
    <property type="component" value="Unassembled WGS sequence"/>
</dbReference>
<name>A0A9D1D2Y2_9ACTN</name>
<evidence type="ECO:0000313" key="3">
    <source>
        <dbReference type="Proteomes" id="UP000824261"/>
    </source>
</evidence>
<feature type="domain" description="SLH" evidence="1">
    <location>
        <begin position="82"/>
        <end position="146"/>
    </location>
</feature>
<accession>A0A9D1D2Y2</accession>
<dbReference type="Pfam" id="PF00395">
    <property type="entry name" value="SLH"/>
    <property type="match status" value="3"/>
</dbReference>
<organism evidence="2 3">
    <name type="scientific">Candidatus Aveggerthella stercoripullorum</name>
    <dbReference type="NCBI Taxonomy" id="2840688"/>
    <lineage>
        <taxon>Bacteria</taxon>
        <taxon>Bacillati</taxon>
        <taxon>Actinomycetota</taxon>
        <taxon>Coriobacteriia</taxon>
        <taxon>Eggerthellales</taxon>
        <taxon>Eggerthellaceae</taxon>
        <taxon>Eggerthellaceae incertae sedis</taxon>
        <taxon>Candidatus Aveggerthella</taxon>
    </lineage>
</organism>
<dbReference type="AlphaFoldDB" id="A0A9D1D2Y2"/>
<dbReference type="PROSITE" id="PS51272">
    <property type="entry name" value="SLH"/>
    <property type="match status" value="3"/>
</dbReference>
<evidence type="ECO:0000259" key="1">
    <source>
        <dbReference type="PROSITE" id="PS51272"/>
    </source>
</evidence>
<dbReference type="EMBL" id="DVGB01000004">
    <property type="protein sequence ID" value="HIR00706.1"/>
    <property type="molecule type" value="Genomic_DNA"/>
</dbReference>
<sequence length="332" mass="35749">MKEATAQSFAPVGDAVAVRSHQGFSDVSPSDWFVVSGDLDYVLDHGLLQGYGGTNLFGPYDAITRGQVAIVLWRIAGEPAVGGAAFDDVDYTQYHGRAILWARKTGVINGYGGTNRFGPDDPITREQLAVILSNFSRLIAHQPTASNCRALDQFGDSGEVSSWAREAMGWAVDRGIITGEAAANGARRVNPQGAAQRCAFAKMISVEHRDVLDLSAGGTLGECDAGSVYATGDVVYLSGYLEDYWWSQGSTGPQESFLLWLDDAATFNVETMGSFRRYENVSLVQVYENMGSLPGSVLNRRVAVVGTVDSWIGSIWQKADVILTNCTVVPLD</sequence>
<feature type="domain" description="SLH" evidence="1">
    <location>
        <begin position="151"/>
        <end position="218"/>
    </location>
</feature>
<protein>
    <submittedName>
        <fullName evidence="2">S-layer homology domain-containing protein</fullName>
    </submittedName>
</protein>
<reference evidence="2" key="1">
    <citation type="submission" date="2020-10" db="EMBL/GenBank/DDBJ databases">
        <authorList>
            <person name="Gilroy R."/>
        </authorList>
    </citation>
    <scope>NUCLEOTIDE SEQUENCE</scope>
    <source>
        <strain evidence="2">ChiGjej1B1-2707</strain>
    </source>
</reference>
<comment type="caution">
    <text evidence="2">The sequence shown here is derived from an EMBL/GenBank/DDBJ whole genome shotgun (WGS) entry which is preliminary data.</text>
</comment>
<gene>
    <name evidence="2" type="ORF">IAA69_00285</name>
</gene>